<evidence type="ECO:0000313" key="3">
    <source>
        <dbReference type="Proteomes" id="UP001164390"/>
    </source>
</evidence>
<dbReference type="AlphaFoldDB" id="A0AA46YM59"/>
<proteinExistence type="predicted"/>
<dbReference type="Proteomes" id="UP001164390">
    <property type="component" value="Chromosome"/>
</dbReference>
<organism evidence="2 3">
    <name type="scientific">Solicola gregarius</name>
    <dbReference type="NCBI Taxonomy" id="2908642"/>
    <lineage>
        <taxon>Bacteria</taxon>
        <taxon>Bacillati</taxon>
        <taxon>Actinomycetota</taxon>
        <taxon>Actinomycetes</taxon>
        <taxon>Propionibacteriales</taxon>
        <taxon>Nocardioidaceae</taxon>
        <taxon>Solicola</taxon>
    </lineage>
</organism>
<protein>
    <recommendedName>
        <fullName evidence="4">Tyr recombinase domain-containing protein</fullName>
    </recommendedName>
</protein>
<gene>
    <name evidence="2" type="ORF">L0C25_04340</name>
</gene>
<dbReference type="EMBL" id="CP094970">
    <property type="protein sequence ID" value="UYM06314.1"/>
    <property type="molecule type" value="Genomic_DNA"/>
</dbReference>
<feature type="region of interest" description="Disordered" evidence="1">
    <location>
        <begin position="32"/>
        <end position="54"/>
    </location>
</feature>
<dbReference type="KEGG" id="sgrg:L0C25_04340"/>
<evidence type="ECO:0000313" key="2">
    <source>
        <dbReference type="EMBL" id="UYM06314.1"/>
    </source>
</evidence>
<dbReference type="InterPro" id="IPR011010">
    <property type="entry name" value="DNA_brk_join_enz"/>
</dbReference>
<dbReference type="RefSeq" id="WP_271635204.1">
    <property type="nucleotide sequence ID" value="NZ_CP094970.1"/>
</dbReference>
<dbReference type="SUPFAM" id="SSF56349">
    <property type="entry name" value="DNA breaking-rejoining enzymes"/>
    <property type="match status" value="1"/>
</dbReference>
<reference evidence="2" key="1">
    <citation type="submission" date="2022-01" db="EMBL/GenBank/DDBJ databases">
        <title>Nocardioidaceae gen. sp. A5X3R13.</title>
        <authorList>
            <person name="Lopez Marin M.A."/>
            <person name="Uhlik O."/>
        </authorList>
    </citation>
    <scope>NUCLEOTIDE SEQUENCE</scope>
    <source>
        <strain evidence="2">A5X3R13</strain>
    </source>
</reference>
<keyword evidence="3" id="KW-1185">Reference proteome</keyword>
<evidence type="ECO:0008006" key="4">
    <source>
        <dbReference type="Google" id="ProtNLM"/>
    </source>
</evidence>
<evidence type="ECO:0000256" key="1">
    <source>
        <dbReference type="SAM" id="MobiDB-lite"/>
    </source>
</evidence>
<dbReference type="GO" id="GO:0003677">
    <property type="term" value="F:DNA binding"/>
    <property type="evidence" value="ECO:0007669"/>
    <property type="project" value="InterPro"/>
</dbReference>
<name>A0AA46YM59_9ACTN</name>
<sequence length="451" mass="49928">MVIHLGSTVEQANLHGQQLYLANIAWPATRPLTGNVRGASKPRTPRRDPGHGSVEFSPIEQLQLVLFEMPRDLAAARAKGPWADPPDAKMAAFLDAAVLDHARRHGWAKSTVKRTRLAMRVLQLMQDTPGSMLLASDAMQLQTIGLTAIPVIDVATAAGVMLDDRQPAIHAWFATTVAGLPEQMRTDLTEWFDVMVNGSTTPPRRHPRDHTTVRVHLRWAMPALSIWAEQGHQSLREITSADIRAILPTSGNPRSTMGAGLRSILTLLKARKILFVNPIARIQTGSYERRDPLPAHADKIREALLSPDPACASLAALATFHGLRAGELRNLHLTDLNANRVHVGGRNILLAEPVRVRLAAWLDHRNRRWPHTANPHVFLNHRNSSRATPVGPRWLTLTTGIPIQDMREDRILHEARATSGDVRRICDLFGLTVEAALRYLPPAELDDQESS</sequence>
<accession>A0AA46YM59</accession>